<dbReference type="Pfam" id="PF02392">
    <property type="entry name" value="Ycf4"/>
    <property type="match status" value="1"/>
</dbReference>
<proteinExistence type="inferred from homology"/>
<evidence type="ECO:0000256" key="4">
    <source>
        <dbReference type="ARBA" id="ARBA00015395"/>
    </source>
</evidence>
<name>A0A8E7MIL1_9FABA</name>
<dbReference type="AlphaFoldDB" id="A0A8E7MIL1"/>
<comment type="similarity">
    <text evidence="3">Belongs to the Ycf4 family.</text>
</comment>
<evidence type="ECO:0000256" key="5">
    <source>
        <dbReference type="ARBA" id="ARBA00022531"/>
    </source>
</evidence>
<reference evidence="10" key="1">
    <citation type="journal article" date="2021" name="Plant J.">
        <title>The chicken or the egg? Plastome evolution and an independent loss of the inverted repeat in papilionoid legumes.</title>
        <authorList>
            <person name="Lee C."/>
            <person name="Choi I.S."/>
            <person name="Cardoso D."/>
            <person name="de Lima H.C."/>
            <person name="de Queiroz L.P."/>
            <person name="Wojciechowski M.F."/>
            <person name="Jansen R.K."/>
            <person name="Ruhlman T.A."/>
        </authorList>
    </citation>
    <scope>NUCLEOTIDE SEQUENCE</scope>
</reference>
<feature type="transmembrane region" description="Helical" evidence="9">
    <location>
        <begin position="27"/>
        <end position="49"/>
    </location>
</feature>
<protein>
    <recommendedName>
        <fullName evidence="4">Photosystem I assembly protein Ycf4</fullName>
    </recommendedName>
</protein>
<geneLocation type="plastid" evidence="10"/>
<evidence type="ECO:0000256" key="7">
    <source>
        <dbReference type="ARBA" id="ARBA00022989"/>
    </source>
</evidence>
<evidence type="ECO:0000256" key="1">
    <source>
        <dbReference type="ARBA" id="ARBA00002862"/>
    </source>
</evidence>
<keyword evidence="5" id="KW-0602">Photosynthesis</keyword>
<keyword evidence="6 9" id="KW-0812">Transmembrane</keyword>
<accession>A0A8E7MIL1</accession>
<comment type="function">
    <text evidence="1">Seems to be required for the assembly of the photosystem I complex.</text>
</comment>
<evidence type="ECO:0000256" key="3">
    <source>
        <dbReference type="ARBA" id="ARBA00008198"/>
    </source>
</evidence>
<sequence>MWLWSNVWQSENVRIDYIPGYTKMLDYFFAISTLLSSLAGILVCLSSFFRTNLLSFIWTDLDFEFDPSFLPYNQGGQLLGFYGSSGLFISFYWWIVIFLDVGSGYNLFDKKGGIAFIFRQSFPGDYRRVFHLVPLNDIQCLRIQSITEKTKDGTYLRGGVLYMQTGENGILPLTPDDDYWPPSKVAQTAGELASFLGVPIKIGFPR</sequence>
<dbReference type="GO" id="GO:0009522">
    <property type="term" value="C:photosystem I"/>
    <property type="evidence" value="ECO:0007669"/>
    <property type="project" value="InterPro"/>
</dbReference>
<evidence type="ECO:0000256" key="8">
    <source>
        <dbReference type="ARBA" id="ARBA00023136"/>
    </source>
</evidence>
<evidence type="ECO:0000256" key="2">
    <source>
        <dbReference type="ARBA" id="ARBA00004141"/>
    </source>
</evidence>
<keyword evidence="8 9" id="KW-0472">Membrane</keyword>
<evidence type="ECO:0000256" key="6">
    <source>
        <dbReference type="ARBA" id="ARBA00022692"/>
    </source>
</evidence>
<dbReference type="InterPro" id="IPR003359">
    <property type="entry name" value="PSI_Ycf4_assembly"/>
</dbReference>
<keyword evidence="7 9" id="KW-1133">Transmembrane helix</keyword>
<evidence type="ECO:0000313" key="10">
    <source>
        <dbReference type="EMBL" id="QVX31090.1"/>
    </source>
</evidence>
<organism evidence="10">
    <name type="scientific">Sesbania drummondii</name>
    <dbReference type="NCBI Taxonomy" id="206308"/>
    <lineage>
        <taxon>Eukaryota</taxon>
        <taxon>Viridiplantae</taxon>
        <taxon>Streptophyta</taxon>
        <taxon>Embryophyta</taxon>
        <taxon>Tracheophyta</taxon>
        <taxon>Spermatophyta</taxon>
        <taxon>Magnoliopsida</taxon>
        <taxon>eudicotyledons</taxon>
        <taxon>Gunneridae</taxon>
        <taxon>Pentapetalae</taxon>
        <taxon>rosids</taxon>
        <taxon>fabids</taxon>
        <taxon>Fabales</taxon>
        <taxon>Fabaceae</taxon>
        <taxon>Papilionoideae</taxon>
        <taxon>50 kb inversion clade</taxon>
        <taxon>NPAAA clade</taxon>
        <taxon>Hologalegina</taxon>
        <taxon>robinioid clade</taxon>
        <taxon>Sesbanieae</taxon>
        <taxon>Sesbania</taxon>
    </lineage>
</organism>
<comment type="subcellular location">
    <subcellularLocation>
        <location evidence="2">Membrane</location>
        <topology evidence="2">Multi-pass membrane protein</topology>
    </subcellularLocation>
</comment>
<evidence type="ECO:0000256" key="9">
    <source>
        <dbReference type="SAM" id="Phobius"/>
    </source>
</evidence>
<keyword evidence="10" id="KW-0934">Plastid</keyword>
<feature type="transmembrane region" description="Helical" evidence="9">
    <location>
        <begin position="79"/>
        <end position="101"/>
    </location>
</feature>
<dbReference type="GO" id="GO:0015979">
    <property type="term" value="P:photosynthesis"/>
    <property type="evidence" value="ECO:0007669"/>
    <property type="project" value="UniProtKB-KW"/>
</dbReference>
<gene>
    <name evidence="10" type="primary">ycf4</name>
</gene>
<dbReference type="EMBL" id="MW981640">
    <property type="protein sequence ID" value="QVX31090.1"/>
    <property type="molecule type" value="Genomic_DNA"/>
</dbReference>